<dbReference type="Gene3D" id="2.160.10.10">
    <property type="entry name" value="Hexapeptide repeat proteins"/>
    <property type="match status" value="1"/>
</dbReference>
<sequence length="339" mass="37222">MKGLILCAGKGTRLQPFTYTKPKCLIPVYGEPIVISIISKFARLGIREIGIVMSPTQKLIPETLGNGEAYGVSLTYIMQEEPLGLAYAVKAAHSFINEAPFFLMLGDNLIEGALEPLIALPDNRDIAASILLTEVEDPQQYGIAHISNNTIVGLQEKPLEPKSNLAIVGAYAFYSSDIWKAIDQLKPSKRGEYELTDAIMMLINVGKQVTYSITTEPFFDIGNTDRWLAVNRYKLDAGHEHMPSTHEQSLREANVTLIPPVNIHPSAKLVRSVIGPYVYIGPNCFLTDCRIENSILIDHVHLSNLNAHGSIFGSKVEISSSINSNKPSKFIIGDSSSIN</sequence>
<dbReference type="Pfam" id="PF00483">
    <property type="entry name" value="NTP_transferase"/>
    <property type="match status" value="1"/>
</dbReference>
<accession>A0A4R4EQE4</accession>
<name>A0A4R4EQE4_9BACL</name>
<reference evidence="2 3" key="1">
    <citation type="submission" date="2019-03" db="EMBL/GenBank/DDBJ databases">
        <authorList>
            <person name="Kim M.K.M."/>
        </authorList>
    </citation>
    <scope>NUCLEOTIDE SEQUENCE [LARGE SCALE GENOMIC DNA]</scope>
    <source>
        <strain evidence="2 3">18JY21-1</strain>
    </source>
</reference>
<gene>
    <name evidence="2" type="ORF">E0485_00510</name>
</gene>
<evidence type="ECO:0000259" key="1">
    <source>
        <dbReference type="Pfam" id="PF00483"/>
    </source>
</evidence>
<feature type="domain" description="Nucleotidyl transferase" evidence="1">
    <location>
        <begin position="2"/>
        <end position="232"/>
    </location>
</feature>
<organism evidence="2 3">
    <name type="scientific">Paenibacillus albiflavus</name>
    <dbReference type="NCBI Taxonomy" id="2545760"/>
    <lineage>
        <taxon>Bacteria</taxon>
        <taxon>Bacillati</taxon>
        <taxon>Bacillota</taxon>
        <taxon>Bacilli</taxon>
        <taxon>Bacillales</taxon>
        <taxon>Paenibacillaceae</taxon>
        <taxon>Paenibacillus</taxon>
    </lineage>
</organism>
<dbReference type="InterPro" id="IPR005835">
    <property type="entry name" value="NTP_transferase_dom"/>
</dbReference>
<dbReference type="CDD" id="cd04189">
    <property type="entry name" value="G1P_TT_long"/>
    <property type="match status" value="1"/>
</dbReference>
<dbReference type="AlphaFoldDB" id="A0A4R4EQE4"/>
<dbReference type="Gene3D" id="3.90.550.10">
    <property type="entry name" value="Spore Coat Polysaccharide Biosynthesis Protein SpsA, Chain A"/>
    <property type="match status" value="1"/>
</dbReference>
<dbReference type="PANTHER" id="PTHR42883:SF2">
    <property type="entry name" value="THYMIDYLYLTRANSFERASE"/>
    <property type="match status" value="1"/>
</dbReference>
<keyword evidence="3" id="KW-1185">Reference proteome</keyword>
<dbReference type="InterPro" id="IPR029044">
    <property type="entry name" value="Nucleotide-diphossugar_trans"/>
</dbReference>
<dbReference type="OrthoDB" id="9803871at2"/>
<dbReference type="SUPFAM" id="SSF53448">
    <property type="entry name" value="Nucleotide-diphospho-sugar transferases"/>
    <property type="match status" value="1"/>
</dbReference>
<protein>
    <recommendedName>
        <fullName evidence="1">Nucleotidyl transferase domain-containing protein</fullName>
    </recommendedName>
</protein>
<comment type="caution">
    <text evidence="2">The sequence shown here is derived from an EMBL/GenBank/DDBJ whole genome shotgun (WGS) entry which is preliminary data.</text>
</comment>
<dbReference type="Proteomes" id="UP000295418">
    <property type="component" value="Unassembled WGS sequence"/>
</dbReference>
<dbReference type="PANTHER" id="PTHR42883">
    <property type="entry name" value="GLUCOSE-1-PHOSPHATE THYMIDYLTRANSFERASE"/>
    <property type="match status" value="1"/>
</dbReference>
<dbReference type="EMBL" id="SKFG01000001">
    <property type="protein sequence ID" value="TCZ80811.1"/>
    <property type="molecule type" value="Genomic_DNA"/>
</dbReference>
<dbReference type="RefSeq" id="WP_132415485.1">
    <property type="nucleotide sequence ID" value="NZ_SKFG01000001.1"/>
</dbReference>
<evidence type="ECO:0000313" key="2">
    <source>
        <dbReference type="EMBL" id="TCZ80811.1"/>
    </source>
</evidence>
<proteinExistence type="predicted"/>
<dbReference type="InterPro" id="IPR005908">
    <property type="entry name" value="G1P_thy_trans_l"/>
</dbReference>
<evidence type="ECO:0000313" key="3">
    <source>
        <dbReference type="Proteomes" id="UP000295418"/>
    </source>
</evidence>